<accession>A0A964BNU6</accession>
<keyword evidence="13" id="KW-0175">Coiled coil</keyword>
<gene>
    <name evidence="16" type="ORF">I4641_00405</name>
</gene>
<keyword evidence="10" id="KW-0067">ATP-binding</keyword>
<dbReference type="Gene3D" id="1.10.287.130">
    <property type="match status" value="1"/>
</dbReference>
<dbReference type="SMART" id="SM00388">
    <property type="entry name" value="HisKA"/>
    <property type="match status" value="1"/>
</dbReference>
<dbReference type="InterPro" id="IPR029016">
    <property type="entry name" value="GAF-like_dom_sf"/>
</dbReference>
<keyword evidence="17" id="KW-1185">Reference proteome</keyword>
<dbReference type="PRINTS" id="PR00344">
    <property type="entry name" value="BCTRLSENSOR"/>
</dbReference>
<evidence type="ECO:0000256" key="9">
    <source>
        <dbReference type="ARBA" id="ARBA00022777"/>
    </source>
</evidence>
<dbReference type="PROSITE" id="PS50109">
    <property type="entry name" value="HIS_KIN"/>
    <property type="match status" value="1"/>
</dbReference>
<dbReference type="AlphaFoldDB" id="A0A964BNU6"/>
<organism evidence="16 17">
    <name type="scientific">Waterburya agarophytonicola KI4</name>
    <dbReference type="NCBI Taxonomy" id="2874699"/>
    <lineage>
        <taxon>Bacteria</taxon>
        <taxon>Bacillati</taxon>
        <taxon>Cyanobacteriota</taxon>
        <taxon>Cyanophyceae</taxon>
        <taxon>Pleurocapsales</taxon>
        <taxon>Hyellaceae</taxon>
        <taxon>Waterburya</taxon>
        <taxon>Waterburya agarophytonicola</taxon>
    </lineage>
</organism>
<dbReference type="CDD" id="cd00082">
    <property type="entry name" value="HisKA"/>
    <property type="match status" value="1"/>
</dbReference>
<evidence type="ECO:0000313" key="17">
    <source>
        <dbReference type="Proteomes" id="UP000729733"/>
    </source>
</evidence>
<keyword evidence="6" id="KW-0597">Phosphoprotein</keyword>
<dbReference type="SUPFAM" id="SSF47384">
    <property type="entry name" value="Homodimeric domain of signal transducing histidine kinase"/>
    <property type="match status" value="1"/>
</dbReference>
<dbReference type="InterPro" id="IPR011006">
    <property type="entry name" value="CheY-like_superfamily"/>
</dbReference>
<evidence type="ECO:0000256" key="7">
    <source>
        <dbReference type="ARBA" id="ARBA00022679"/>
    </source>
</evidence>
<keyword evidence="7" id="KW-0808">Transferase</keyword>
<protein>
    <recommendedName>
        <fullName evidence="4">histidine kinase</fullName>
        <ecNumber evidence="4">2.7.13.3</ecNumber>
    </recommendedName>
</protein>
<dbReference type="InterPro" id="IPR003661">
    <property type="entry name" value="HisK_dim/P_dom"/>
</dbReference>
<keyword evidence="12" id="KW-0472">Membrane</keyword>
<dbReference type="SMART" id="SM00387">
    <property type="entry name" value="HATPase_c"/>
    <property type="match status" value="1"/>
</dbReference>
<evidence type="ECO:0000256" key="6">
    <source>
        <dbReference type="ARBA" id="ARBA00022553"/>
    </source>
</evidence>
<evidence type="ECO:0000256" key="3">
    <source>
        <dbReference type="ARBA" id="ARBA00006402"/>
    </source>
</evidence>
<comment type="catalytic activity">
    <reaction evidence="1">
        <text>ATP + protein L-histidine = ADP + protein N-phospho-L-histidine.</text>
        <dbReference type="EC" id="2.7.13.3"/>
    </reaction>
</comment>
<evidence type="ECO:0000256" key="8">
    <source>
        <dbReference type="ARBA" id="ARBA00022741"/>
    </source>
</evidence>
<evidence type="ECO:0000256" key="10">
    <source>
        <dbReference type="ARBA" id="ARBA00022840"/>
    </source>
</evidence>
<dbReference type="PANTHER" id="PTHR43711:SF26">
    <property type="entry name" value="SENSOR HISTIDINE KINASE RCSC"/>
    <property type="match status" value="1"/>
</dbReference>
<evidence type="ECO:0000256" key="12">
    <source>
        <dbReference type="ARBA" id="ARBA00023136"/>
    </source>
</evidence>
<dbReference type="Pfam" id="PF02518">
    <property type="entry name" value="HATPase_c"/>
    <property type="match status" value="1"/>
</dbReference>
<comment type="subcellular location">
    <subcellularLocation>
        <location evidence="2">Cell membrane</location>
    </subcellularLocation>
</comment>
<dbReference type="PANTHER" id="PTHR43711">
    <property type="entry name" value="TWO-COMPONENT HISTIDINE KINASE"/>
    <property type="match status" value="1"/>
</dbReference>
<proteinExistence type="inferred from homology"/>
<dbReference type="InterPro" id="IPR003018">
    <property type="entry name" value="GAF"/>
</dbReference>
<evidence type="ECO:0000256" key="5">
    <source>
        <dbReference type="ARBA" id="ARBA00022475"/>
    </source>
</evidence>
<comment type="caution">
    <text evidence="16">The sequence shown here is derived from an EMBL/GenBank/DDBJ whole genome shotgun (WGS) entry which is preliminary data.</text>
</comment>
<dbReference type="Pfam" id="PF00512">
    <property type="entry name" value="HisKA"/>
    <property type="match status" value="1"/>
</dbReference>
<dbReference type="Proteomes" id="UP000729733">
    <property type="component" value="Unassembled WGS sequence"/>
</dbReference>
<evidence type="ECO:0000256" key="4">
    <source>
        <dbReference type="ARBA" id="ARBA00012438"/>
    </source>
</evidence>
<evidence type="ECO:0000256" key="2">
    <source>
        <dbReference type="ARBA" id="ARBA00004236"/>
    </source>
</evidence>
<dbReference type="InterPro" id="IPR036097">
    <property type="entry name" value="HisK_dim/P_sf"/>
</dbReference>
<dbReference type="InterPro" id="IPR005467">
    <property type="entry name" value="His_kinase_dom"/>
</dbReference>
<dbReference type="PROSITE" id="PS50046">
    <property type="entry name" value="PHYTOCHROME_2"/>
    <property type="match status" value="1"/>
</dbReference>
<comment type="similarity">
    <text evidence="3">In the N-terminal section; belongs to the phytochrome family.</text>
</comment>
<feature type="coiled-coil region" evidence="13">
    <location>
        <begin position="351"/>
        <end position="382"/>
    </location>
</feature>
<dbReference type="InterPro" id="IPR004358">
    <property type="entry name" value="Sig_transdc_His_kin-like_C"/>
</dbReference>
<dbReference type="Pfam" id="PF01590">
    <property type="entry name" value="GAF"/>
    <property type="match status" value="1"/>
</dbReference>
<evidence type="ECO:0000256" key="1">
    <source>
        <dbReference type="ARBA" id="ARBA00000085"/>
    </source>
</evidence>
<dbReference type="SUPFAM" id="SSF52172">
    <property type="entry name" value="CheY-like"/>
    <property type="match status" value="1"/>
</dbReference>
<dbReference type="SMART" id="SM00065">
    <property type="entry name" value="GAF"/>
    <property type="match status" value="1"/>
</dbReference>
<dbReference type="InterPro" id="IPR003594">
    <property type="entry name" value="HATPase_dom"/>
</dbReference>
<dbReference type="SUPFAM" id="SSF55781">
    <property type="entry name" value="GAF domain-like"/>
    <property type="match status" value="1"/>
</dbReference>
<keyword evidence="11" id="KW-0902">Two-component regulatory system</keyword>
<sequence length="774" mass="89461">MSESSYSLTIKRIVDRQVVLKLVRLWLSMSQENQNRLVTQDSLFKLTKKDDKVYLNKQLETESFFLIIALDFNAFLHIDRIEKSQQNWITITFDREIITQKLIQIGKCSPWKNDVIEYIQKDLINQLSDHQDNSHIIFILKIVKLLIDDEDKGKYINISNPDPPMDKLLHYQVEQEHIFEQIKVQLDRDLSLSEIIQAALNRSCNFLGLDRLLIYQLDVPLKSEYISGTENTIDTITYEAKQENVDSALYFQQEACWGKFTQCKRKYHQGFSLVINDIDQNHNLNPCLKSLMHKFQVKAKTVTPITVRRQLWGLIIAHQCFETRQWHDLELKFLSQIADYLAVAIYRDRSYQRLQQQKTLLEQQVQNQAQQIKDALIAAEAASKSKHEFLGSMSHELRTPLTCVIGLSSTLLQWSSSKSSIPLSPEKQQQYLHLIQQSGKHLLALINNILEFSDVESGKHLLDVKQISLANIARQSLQILHETARAKKITLNSEIKLKIEQEYFFADEIRLKEILFNLLSNGIKFTPEDGQVTLRVWREKRQVIFQVEDTGIGIAPEEIPLLFEKFKQIEHFKHRTHGGTGLGLALTKKLIELHGGSIEVESSVGQGSQFTVYLPEKIFTPHLSQKPAISGKFQPNSATIMLVTEDEESATFICQLLNTIDCQVVWLMDSGMAMNQIELVKPRLIIVDRDFDSVGVNNIARAIERKSLKDSTDLVLLCDRHYPTNSNNLDEERWFSQYQVDQYLFKTMTPTQMIEKIESLIAKTSQEKQGIREK</sequence>
<dbReference type="EC" id="2.7.13.3" evidence="4"/>
<dbReference type="CDD" id="cd16922">
    <property type="entry name" value="HATPase_EvgS-ArcB-TorS-like"/>
    <property type="match status" value="1"/>
</dbReference>
<dbReference type="InterPro" id="IPR050736">
    <property type="entry name" value="Sensor_HK_Regulatory"/>
</dbReference>
<dbReference type="GO" id="GO:0005886">
    <property type="term" value="C:plasma membrane"/>
    <property type="evidence" value="ECO:0007669"/>
    <property type="project" value="UniProtKB-SubCell"/>
</dbReference>
<dbReference type="InterPro" id="IPR016132">
    <property type="entry name" value="Phyto_chromo_attachment"/>
</dbReference>
<evidence type="ECO:0000259" key="14">
    <source>
        <dbReference type="PROSITE" id="PS50046"/>
    </source>
</evidence>
<dbReference type="GO" id="GO:0000155">
    <property type="term" value="F:phosphorelay sensor kinase activity"/>
    <property type="evidence" value="ECO:0007669"/>
    <property type="project" value="InterPro"/>
</dbReference>
<reference evidence="16" key="1">
    <citation type="journal article" date="2021" name="Antonie Van Leeuwenhoek">
        <title>Draft genome and description of Waterburya agarophytonicola gen. nov. sp. nov. (Pleurocapsales, Cyanobacteria): a seaweed symbiont.</title>
        <authorList>
            <person name="Bonthond G."/>
            <person name="Shalygin S."/>
            <person name="Bayer T."/>
            <person name="Weinberger F."/>
        </authorList>
    </citation>
    <scope>NUCLEOTIDE SEQUENCE</scope>
    <source>
        <strain evidence="16">KI4</strain>
    </source>
</reference>
<evidence type="ECO:0000256" key="13">
    <source>
        <dbReference type="SAM" id="Coils"/>
    </source>
</evidence>
<keyword evidence="8" id="KW-0547">Nucleotide-binding</keyword>
<dbReference type="GO" id="GO:0005524">
    <property type="term" value="F:ATP binding"/>
    <property type="evidence" value="ECO:0007669"/>
    <property type="project" value="UniProtKB-KW"/>
</dbReference>
<dbReference type="InterPro" id="IPR036890">
    <property type="entry name" value="HATPase_C_sf"/>
</dbReference>
<feature type="domain" description="Histidine kinase" evidence="15">
    <location>
        <begin position="392"/>
        <end position="618"/>
    </location>
</feature>
<dbReference type="Gene3D" id="3.40.50.2300">
    <property type="match status" value="1"/>
</dbReference>
<dbReference type="Gene3D" id="3.30.450.40">
    <property type="match status" value="1"/>
</dbReference>
<dbReference type="Gene3D" id="3.30.565.10">
    <property type="entry name" value="Histidine kinase-like ATPase, C-terminal domain"/>
    <property type="match status" value="1"/>
</dbReference>
<dbReference type="EMBL" id="JADWDC010000001">
    <property type="protein sequence ID" value="MCC0175441.1"/>
    <property type="molecule type" value="Genomic_DNA"/>
</dbReference>
<dbReference type="FunFam" id="3.30.565.10:FF:000023">
    <property type="entry name" value="PAS domain-containing sensor histidine kinase"/>
    <property type="match status" value="1"/>
</dbReference>
<name>A0A964BNU6_9CYAN</name>
<dbReference type="RefSeq" id="WP_229638441.1">
    <property type="nucleotide sequence ID" value="NZ_JADWDC010000001.1"/>
</dbReference>
<keyword evidence="5" id="KW-1003">Cell membrane</keyword>
<feature type="domain" description="Phytochrome chromophore attachment site" evidence="14">
    <location>
        <begin position="191"/>
        <end position="340"/>
    </location>
</feature>
<evidence type="ECO:0000256" key="11">
    <source>
        <dbReference type="ARBA" id="ARBA00023012"/>
    </source>
</evidence>
<dbReference type="SUPFAM" id="SSF55874">
    <property type="entry name" value="ATPase domain of HSP90 chaperone/DNA topoisomerase II/histidine kinase"/>
    <property type="match status" value="1"/>
</dbReference>
<keyword evidence="9 16" id="KW-0418">Kinase</keyword>
<evidence type="ECO:0000313" key="16">
    <source>
        <dbReference type="EMBL" id="MCC0175441.1"/>
    </source>
</evidence>
<evidence type="ECO:0000259" key="15">
    <source>
        <dbReference type="PROSITE" id="PS50109"/>
    </source>
</evidence>